<dbReference type="InParanoid" id="A0A2J7QZB2"/>
<evidence type="ECO:0000256" key="1">
    <source>
        <dbReference type="SAM" id="MobiDB-lite"/>
    </source>
</evidence>
<dbReference type="Proteomes" id="UP000235965">
    <property type="component" value="Unassembled WGS sequence"/>
</dbReference>
<evidence type="ECO:0000313" key="3">
    <source>
        <dbReference type="Proteomes" id="UP000235965"/>
    </source>
</evidence>
<keyword evidence="3" id="KW-1185">Reference proteome</keyword>
<gene>
    <name evidence="2" type="ORF">B7P43_G06009</name>
</gene>
<name>A0A2J7QZB2_9NEOP</name>
<dbReference type="AlphaFoldDB" id="A0A2J7QZB2"/>
<reference evidence="2 3" key="1">
    <citation type="submission" date="2017-12" db="EMBL/GenBank/DDBJ databases">
        <title>Hemimetabolous genomes reveal molecular basis of termite eusociality.</title>
        <authorList>
            <person name="Harrison M.C."/>
            <person name="Jongepier E."/>
            <person name="Robertson H.M."/>
            <person name="Arning N."/>
            <person name="Bitard-Feildel T."/>
            <person name="Chao H."/>
            <person name="Childers C.P."/>
            <person name="Dinh H."/>
            <person name="Doddapaneni H."/>
            <person name="Dugan S."/>
            <person name="Gowin J."/>
            <person name="Greiner C."/>
            <person name="Han Y."/>
            <person name="Hu H."/>
            <person name="Hughes D.S.T."/>
            <person name="Huylmans A.-K."/>
            <person name="Kemena C."/>
            <person name="Kremer L.P.M."/>
            <person name="Lee S.L."/>
            <person name="Lopez-Ezquerra A."/>
            <person name="Mallet L."/>
            <person name="Monroy-Kuhn J.M."/>
            <person name="Moser A."/>
            <person name="Murali S.C."/>
            <person name="Muzny D.M."/>
            <person name="Otani S."/>
            <person name="Piulachs M.-D."/>
            <person name="Poelchau M."/>
            <person name="Qu J."/>
            <person name="Schaub F."/>
            <person name="Wada-Katsumata A."/>
            <person name="Worley K.C."/>
            <person name="Xie Q."/>
            <person name="Ylla G."/>
            <person name="Poulsen M."/>
            <person name="Gibbs R.A."/>
            <person name="Schal C."/>
            <person name="Richards S."/>
            <person name="Belles X."/>
            <person name="Korb J."/>
            <person name="Bornberg-Bauer E."/>
        </authorList>
    </citation>
    <scope>NUCLEOTIDE SEQUENCE [LARGE SCALE GENOMIC DNA]</scope>
    <source>
        <tissue evidence="2">Whole body</tissue>
    </source>
</reference>
<dbReference type="OrthoDB" id="10596356at2759"/>
<sequence length="734" mass="81850">MLLNKNSVSPVNENMEVEQEQTLVGETLVLTTGNMDKKVHEPERHFCLPDINKKSLQRNETDINASPLSAVKSTEIPSQNEIGDDFLSQAEGRIESQHDVSCEEHDRTVYHKGTEGGSCVLVAGENLNTVLGGEVHKVCSALSEKESMEIISDMHDSDLMTKRLTNSLPENRCSVQSEIEIENTDSNFSGQEFLLHESKVEKSKRTVLDNSRKKDVPFSPGNANMKSENFMTTSRDVTKNGNAHLSGKEIKKISDTHDSLSTVKKGTNSASVTSSSVQLNINNKCTKLNDSGQKADPLCNITDKDTVIIPEDMKVNSENLKKLSGNKTENVIAHLSGKESKKIITDTHHSFLTVRSIADSELEESCLGQKEIESEDAESSDHGQEPLPPQKKFRRDKIRALDDSVVKEVLFSSKNVKVNTEKLSTVSGDKIEEVDAHLTGMENKISDPHDSFLCRKQCANSVSKKSCPVQLKIGRKNAQSNGFGQKPASLQSKLEGSKRTSLDISTEKETSVPSENMKVTTKDVRKKSACVYGKGGKKMITDTHSYLSRVKNITNSESEKSCVGKKEIESKDAKSRNHVEEKISRPLKSVKMESQNRKTISGRETEKVGRYVFRKKKEKRISNYFLRERRNGNSLSDKTCFVQPETESEYSQSNFNREEPVYPQLKLKDTKSAVLDKRTEIYQEIKRKGINPSVILESKFEEEGSVVADHSSTEEADVLQPGSKQSIQPTEEVI</sequence>
<organism evidence="2 3">
    <name type="scientific">Cryptotermes secundus</name>
    <dbReference type="NCBI Taxonomy" id="105785"/>
    <lineage>
        <taxon>Eukaryota</taxon>
        <taxon>Metazoa</taxon>
        <taxon>Ecdysozoa</taxon>
        <taxon>Arthropoda</taxon>
        <taxon>Hexapoda</taxon>
        <taxon>Insecta</taxon>
        <taxon>Pterygota</taxon>
        <taxon>Neoptera</taxon>
        <taxon>Polyneoptera</taxon>
        <taxon>Dictyoptera</taxon>
        <taxon>Blattodea</taxon>
        <taxon>Blattoidea</taxon>
        <taxon>Termitoidae</taxon>
        <taxon>Kalotermitidae</taxon>
        <taxon>Cryptotermitinae</taxon>
        <taxon>Cryptotermes</taxon>
    </lineage>
</organism>
<feature type="compositionally biased region" description="Polar residues" evidence="1">
    <location>
        <begin position="478"/>
        <end position="494"/>
    </location>
</feature>
<feature type="compositionally biased region" description="Polar residues" evidence="1">
    <location>
        <begin position="722"/>
        <end position="734"/>
    </location>
</feature>
<evidence type="ECO:0000313" key="2">
    <source>
        <dbReference type="EMBL" id="PNF33912.1"/>
    </source>
</evidence>
<feature type="compositionally biased region" description="Basic and acidic residues" evidence="1">
    <location>
        <begin position="495"/>
        <end position="510"/>
    </location>
</feature>
<feature type="region of interest" description="Disordered" evidence="1">
    <location>
        <begin position="205"/>
        <end position="227"/>
    </location>
</feature>
<feature type="region of interest" description="Disordered" evidence="1">
    <location>
        <begin position="705"/>
        <end position="734"/>
    </location>
</feature>
<feature type="region of interest" description="Disordered" evidence="1">
    <location>
        <begin position="478"/>
        <end position="520"/>
    </location>
</feature>
<feature type="region of interest" description="Disordered" evidence="1">
    <location>
        <begin position="368"/>
        <end position="394"/>
    </location>
</feature>
<proteinExistence type="predicted"/>
<comment type="caution">
    <text evidence="2">The sequence shown here is derived from an EMBL/GenBank/DDBJ whole genome shotgun (WGS) entry which is preliminary data.</text>
</comment>
<accession>A0A2J7QZB2</accession>
<dbReference type="EMBL" id="NEVH01009070">
    <property type="protein sequence ID" value="PNF33912.1"/>
    <property type="molecule type" value="Genomic_DNA"/>
</dbReference>
<feature type="compositionally biased region" description="Basic and acidic residues" evidence="1">
    <location>
        <begin position="205"/>
        <end position="216"/>
    </location>
</feature>
<protein>
    <submittedName>
        <fullName evidence="2">Uncharacterized protein</fullName>
    </submittedName>
</protein>